<dbReference type="PRINTS" id="PR01021">
    <property type="entry name" value="OMPADOMAIN"/>
</dbReference>
<organism evidence="7 8">
    <name type="scientific">Luteipulveratus flavus</name>
    <dbReference type="NCBI Taxonomy" id="3031728"/>
    <lineage>
        <taxon>Bacteria</taxon>
        <taxon>Bacillati</taxon>
        <taxon>Actinomycetota</taxon>
        <taxon>Actinomycetes</taxon>
        <taxon>Micrococcales</taxon>
        <taxon>Dermacoccaceae</taxon>
        <taxon>Luteipulveratus</taxon>
    </lineage>
</organism>
<dbReference type="RefSeq" id="WP_277192184.1">
    <property type="nucleotide sequence ID" value="NZ_JAROAV010000028.1"/>
</dbReference>
<dbReference type="InterPro" id="IPR036737">
    <property type="entry name" value="OmpA-like_sf"/>
</dbReference>
<dbReference type="PANTHER" id="PTHR30329">
    <property type="entry name" value="STATOR ELEMENT OF FLAGELLAR MOTOR COMPLEX"/>
    <property type="match status" value="1"/>
</dbReference>
<evidence type="ECO:0000256" key="3">
    <source>
        <dbReference type="ARBA" id="ARBA00023237"/>
    </source>
</evidence>
<evidence type="ECO:0000256" key="1">
    <source>
        <dbReference type="ARBA" id="ARBA00004442"/>
    </source>
</evidence>
<sequence>MNIRTRVSALAAVITAATLLSGCQEEQVVTGTPSANASSGQRSDSSTSSGATSGDATPGADGTDAGRREHLTDKGGYVVQGSKVTFVYNNGVRYVLDVGAPVGDRTTIRNGTGTLTLKDTTATWVDLRSRSTSTVDGQGAGTVIDKTGAIVVAPDGSTTCANGQGLQFVGSDGSKGQASKNGAFFVDADGKKTSYGSPTAGGRAAGRFTVCNIDKQVSVDLYSDVLFDFDKATLTPAGELVVASAASTIRDDVRGKAVNVVGHTDSTGSADYNASLGLRRANAVATKLRTQVPGIRLEVSTAGETQPAASNATEAGRAKNRRVTISYAR</sequence>
<dbReference type="CDD" id="cd07185">
    <property type="entry name" value="OmpA_C-like"/>
    <property type="match status" value="1"/>
</dbReference>
<proteinExistence type="predicted"/>
<keyword evidence="8" id="KW-1185">Reference proteome</keyword>
<name>A0ABT6C8Z4_9MICO</name>
<dbReference type="PROSITE" id="PS51123">
    <property type="entry name" value="OMPA_2"/>
    <property type="match status" value="1"/>
</dbReference>
<evidence type="ECO:0000256" key="2">
    <source>
        <dbReference type="ARBA" id="ARBA00023136"/>
    </source>
</evidence>
<evidence type="ECO:0000256" key="4">
    <source>
        <dbReference type="PROSITE-ProRule" id="PRU00473"/>
    </source>
</evidence>
<evidence type="ECO:0000313" key="7">
    <source>
        <dbReference type="EMBL" id="MDF8264797.1"/>
    </source>
</evidence>
<keyword evidence="3" id="KW-0998">Cell outer membrane</keyword>
<feature type="compositionally biased region" description="Low complexity" evidence="5">
    <location>
        <begin position="37"/>
        <end position="63"/>
    </location>
</feature>
<comment type="subcellular location">
    <subcellularLocation>
        <location evidence="1">Cell outer membrane</location>
    </subcellularLocation>
</comment>
<feature type="domain" description="OmpA-like" evidence="6">
    <location>
        <begin position="214"/>
        <end position="329"/>
    </location>
</feature>
<dbReference type="Pfam" id="PF00691">
    <property type="entry name" value="OmpA"/>
    <property type="match status" value="1"/>
</dbReference>
<dbReference type="InterPro" id="IPR006664">
    <property type="entry name" value="OMP_bac"/>
</dbReference>
<dbReference type="SUPFAM" id="SSF103088">
    <property type="entry name" value="OmpA-like"/>
    <property type="match status" value="1"/>
</dbReference>
<feature type="compositionally biased region" description="Basic and acidic residues" evidence="5">
    <location>
        <begin position="64"/>
        <end position="73"/>
    </location>
</feature>
<gene>
    <name evidence="7" type="ORF">P4R38_11125</name>
</gene>
<evidence type="ECO:0000259" key="6">
    <source>
        <dbReference type="PROSITE" id="PS51123"/>
    </source>
</evidence>
<dbReference type="Gene3D" id="3.30.1330.60">
    <property type="entry name" value="OmpA-like domain"/>
    <property type="match status" value="1"/>
</dbReference>
<accession>A0ABT6C8Z4</accession>
<feature type="region of interest" description="Disordered" evidence="5">
    <location>
        <begin position="30"/>
        <end position="74"/>
    </location>
</feature>
<feature type="region of interest" description="Disordered" evidence="5">
    <location>
        <begin position="306"/>
        <end position="329"/>
    </location>
</feature>
<evidence type="ECO:0000313" key="8">
    <source>
        <dbReference type="Proteomes" id="UP001528912"/>
    </source>
</evidence>
<dbReference type="EMBL" id="JAROAV010000028">
    <property type="protein sequence ID" value="MDF8264797.1"/>
    <property type="molecule type" value="Genomic_DNA"/>
</dbReference>
<evidence type="ECO:0000256" key="5">
    <source>
        <dbReference type="SAM" id="MobiDB-lite"/>
    </source>
</evidence>
<protein>
    <submittedName>
        <fullName evidence="7">OmpA family protein</fullName>
    </submittedName>
</protein>
<keyword evidence="2 4" id="KW-0472">Membrane</keyword>
<dbReference type="InterPro" id="IPR006665">
    <property type="entry name" value="OmpA-like"/>
</dbReference>
<comment type="caution">
    <text evidence="7">The sequence shown here is derived from an EMBL/GenBank/DDBJ whole genome shotgun (WGS) entry which is preliminary data.</text>
</comment>
<dbReference type="PROSITE" id="PS51257">
    <property type="entry name" value="PROKAR_LIPOPROTEIN"/>
    <property type="match status" value="1"/>
</dbReference>
<dbReference type="Proteomes" id="UP001528912">
    <property type="component" value="Unassembled WGS sequence"/>
</dbReference>
<dbReference type="InterPro" id="IPR050330">
    <property type="entry name" value="Bact_OuterMem_StrucFunc"/>
</dbReference>
<dbReference type="PANTHER" id="PTHR30329:SF21">
    <property type="entry name" value="LIPOPROTEIN YIAD-RELATED"/>
    <property type="match status" value="1"/>
</dbReference>
<reference evidence="7 8" key="1">
    <citation type="submission" date="2023-03" db="EMBL/GenBank/DDBJ databases">
        <title>YIM 133296 draft genome.</title>
        <authorList>
            <person name="Xiong L."/>
        </authorList>
    </citation>
    <scope>NUCLEOTIDE SEQUENCE [LARGE SCALE GENOMIC DNA]</scope>
    <source>
        <strain evidence="7 8">YIM 133296</strain>
    </source>
</reference>